<reference evidence="1" key="1">
    <citation type="submission" date="2020-09" db="EMBL/GenBank/DDBJ databases">
        <title>Genome-Enabled Discovery of Anthraquinone Biosynthesis in Senna tora.</title>
        <authorList>
            <person name="Kang S.-H."/>
            <person name="Pandey R.P."/>
            <person name="Lee C.-M."/>
            <person name="Sim J.-S."/>
            <person name="Jeong J.-T."/>
            <person name="Choi B.-S."/>
            <person name="Jung M."/>
            <person name="Ginzburg D."/>
            <person name="Zhao K."/>
            <person name="Won S.Y."/>
            <person name="Oh T.-J."/>
            <person name="Yu Y."/>
            <person name="Kim N.-H."/>
            <person name="Lee O.R."/>
            <person name="Lee T.-H."/>
            <person name="Bashyal P."/>
            <person name="Kim T.-S."/>
            <person name="Lee W.-H."/>
            <person name="Kawkins C."/>
            <person name="Kim C.-K."/>
            <person name="Kim J.S."/>
            <person name="Ahn B.O."/>
            <person name="Rhee S.Y."/>
            <person name="Sohng J.K."/>
        </authorList>
    </citation>
    <scope>NUCLEOTIDE SEQUENCE</scope>
    <source>
        <tissue evidence="1">Leaf</tissue>
    </source>
</reference>
<evidence type="ECO:0000313" key="1">
    <source>
        <dbReference type="EMBL" id="KAF7801870.1"/>
    </source>
</evidence>
<keyword evidence="2" id="KW-1185">Reference proteome</keyword>
<comment type="caution">
    <text evidence="1">The sequence shown here is derived from an EMBL/GenBank/DDBJ whole genome shotgun (WGS) entry which is preliminary data.</text>
</comment>
<protein>
    <submittedName>
        <fullName evidence="1">Ent-kaurenoic acid oxidase 1-like</fullName>
    </submittedName>
</protein>
<proteinExistence type="predicted"/>
<dbReference type="AlphaFoldDB" id="A0A834SGB8"/>
<dbReference type="OrthoDB" id="1750834at2759"/>
<gene>
    <name evidence="1" type="ORF">G2W53_040981</name>
</gene>
<accession>A0A834SGB8</accession>
<name>A0A834SGB8_9FABA</name>
<sequence length="91" mass="10024">MKPQDVTTEQVHLRAFPFSLNDSAKDWLFFPLLGVVTTERGMLDAASGSSIVDNTPAKARELISTMASTSQEFGFRQDMPRTVNETSISSI</sequence>
<dbReference type="Proteomes" id="UP000634136">
    <property type="component" value="Unassembled WGS sequence"/>
</dbReference>
<evidence type="ECO:0000313" key="2">
    <source>
        <dbReference type="Proteomes" id="UP000634136"/>
    </source>
</evidence>
<dbReference type="EMBL" id="JAAIUW010000013">
    <property type="protein sequence ID" value="KAF7801870.1"/>
    <property type="molecule type" value="Genomic_DNA"/>
</dbReference>
<organism evidence="1 2">
    <name type="scientific">Senna tora</name>
    <dbReference type="NCBI Taxonomy" id="362788"/>
    <lineage>
        <taxon>Eukaryota</taxon>
        <taxon>Viridiplantae</taxon>
        <taxon>Streptophyta</taxon>
        <taxon>Embryophyta</taxon>
        <taxon>Tracheophyta</taxon>
        <taxon>Spermatophyta</taxon>
        <taxon>Magnoliopsida</taxon>
        <taxon>eudicotyledons</taxon>
        <taxon>Gunneridae</taxon>
        <taxon>Pentapetalae</taxon>
        <taxon>rosids</taxon>
        <taxon>fabids</taxon>
        <taxon>Fabales</taxon>
        <taxon>Fabaceae</taxon>
        <taxon>Caesalpinioideae</taxon>
        <taxon>Cassia clade</taxon>
        <taxon>Senna</taxon>
    </lineage>
</organism>